<evidence type="ECO:0000313" key="2">
    <source>
        <dbReference type="EMBL" id="EXB03411.1"/>
    </source>
</evidence>
<gene>
    <name evidence="2" type="ORF">J512_4096</name>
</gene>
<dbReference type="AlphaFoldDB" id="A0A009HYH0"/>
<accession>A0A009HYH0</accession>
<evidence type="ECO:0000256" key="1">
    <source>
        <dbReference type="SAM" id="Phobius"/>
    </source>
</evidence>
<protein>
    <submittedName>
        <fullName evidence="2">Putative membrane protein</fullName>
    </submittedName>
</protein>
<sequence length="38" mass="4591">MFWQDITFSDIAILAVFVFTYPIYWFVVHKLMDEIFGS</sequence>
<name>A0A009HYH0_ACIB9</name>
<organism evidence="2 3">
    <name type="scientific">Acinetobacter baumannii (strain 1295743)</name>
    <dbReference type="NCBI Taxonomy" id="1310613"/>
    <lineage>
        <taxon>Bacteria</taxon>
        <taxon>Pseudomonadati</taxon>
        <taxon>Pseudomonadota</taxon>
        <taxon>Gammaproteobacteria</taxon>
        <taxon>Moraxellales</taxon>
        <taxon>Moraxellaceae</taxon>
        <taxon>Acinetobacter</taxon>
        <taxon>Acinetobacter calcoaceticus/baumannii complex</taxon>
    </lineage>
</organism>
<dbReference type="PATRIC" id="fig|1310613.3.peg.3908"/>
<keyword evidence="1" id="KW-0812">Transmembrane</keyword>
<keyword evidence="1" id="KW-1133">Transmembrane helix</keyword>
<comment type="caution">
    <text evidence="2">The sequence shown here is derived from an EMBL/GenBank/DDBJ whole genome shotgun (WGS) entry which is preliminary data.</text>
</comment>
<proteinExistence type="predicted"/>
<keyword evidence="1" id="KW-0472">Membrane</keyword>
<dbReference type="Proteomes" id="UP000020595">
    <property type="component" value="Unassembled WGS sequence"/>
</dbReference>
<reference evidence="2 3" key="1">
    <citation type="submission" date="2014-02" db="EMBL/GenBank/DDBJ databases">
        <title>Comparative genomics and transcriptomics to identify genetic mechanisms underlying the emergence of carbapenem resistant Acinetobacter baumannii (CRAb).</title>
        <authorList>
            <person name="Harris A.D."/>
            <person name="Johnson K.J."/>
            <person name="George J."/>
            <person name="Shefchek K."/>
            <person name="Daugherty S.C."/>
            <person name="Parankush S."/>
            <person name="Sadzewicz L."/>
            <person name="Tallon L."/>
            <person name="Sengamalay N."/>
            <person name="Hazen T.H."/>
            <person name="Rasko D.A."/>
        </authorList>
    </citation>
    <scope>NUCLEOTIDE SEQUENCE [LARGE SCALE GENOMIC DNA]</scope>
    <source>
        <strain evidence="2 3">1295743</strain>
    </source>
</reference>
<feature type="transmembrane region" description="Helical" evidence="1">
    <location>
        <begin position="6"/>
        <end position="28"/>
    </location>
</feature>
<evidence type="ECO:0000313" key="3">
    <source>
        <dbReference type="Proteomes" id="UP000020595"/>
    </source>
</evidence>
<dbReference type="EMBL" id="JEWH01000097">
    <property type="protein sequence ID" value="EXB03411.1"/>
    <property type="molecule type" value="Genomic_DNA"/>
</dbReference>